<dbReference type="SUPFAM" id="SSF49870">
    <property type="entry name" value="Osmotin, thaumatin-like protein"/>
    <property type="match status" value="1"/>
</dbReference>
<dbReference type="PANTHER" id="PTHR31737">
    <property type="entry name" value="PROTEIN TOS1"/>
    <property type="match status" value="1"/>
</dbReference>
<keyword evidence="1" id="KW-0732">Signal</keyword>
<feature type="signal peptide" evidence="1">
    <location>
        <begin position="1"/>
        <end position="19"/>
    </location>
</feature>
<dbReference type="Gene3D" id="2.60.110.10">
    <property type="entry name" value="Thaumatin"/>
    <property type="match status" value="1"/>
</dbReference>
<dbReference type="SMART" id="SM00205">
    <property type="entry name" value="THN"/>
    <property type="match status" value="1"/>
</dbReference>
<evidence type="ECO:0008006" key="4">
    <source>
        <dbReference type="Google" id="ProtNLM"/>
    </source>
</evidence>
<dbReference type="PROSITE" id="PS51367">
    <property type="entry name" value="THAUMATIN_2"/>
    <property type="match status" value="1"/>
</dbReference>
<comment type="caution">
    <text evidence="2">The sequence shown here is derived from an EMBL/GenBank/DDBJ whole genome shotgun (WGS) entry which is preliminary data.</text>
</comment>
<organism evidence="2 3">
    <name type="scientific">Pythium oligandrum</name>
    <name type="common">Mycoparasitic fungus</name>
    <dbReference type="NCBI Taxonomy" id="41045"/>
    <lineage>
        <taxon>Eukaryota</taxon>
        <taxon>Sar</taxon>
        <taxon>Stramenopiles</taxon>
        <taxon>Oomycota</taxon>
        <taxon>Peronosporomycetes</taxon>
        <taxon>Pythiales</taxon>
        <taxon>Pythiaceae</taxon>
        <taxon>Pythium</taxon>
    </lineage>
</organism>
<evidence type="ECO:0000313" key="3">
    <source>
        <dbReference type="Proteomes" id="UP000794436"/>
    </source>
</evidence>
<sequence length="171" mass="18896">MIKTVALVATLLVAQEATATKITFRNNCNFKLDLQHSQSGSAWKSIAKFDKGKTHTFDAKGPAHAFRHGGSDQSTLAEFSIPAGQPWYDISIIPPAPGWCNSYDNCRQVTGRKGFNVAMRIEPKSNRNGANCRILNCPRYDKVACKDAYHFPNDVKTHDCPAGTNFDVIFC</sequence>
<dbReference type="Proteomes" id="UP000794436">
    <property type="component" value="Unassembled WGS sequence"/>
</dbReference>
<dbReference type="EMBL" id="SPLM01000151">
    <property type="protein sequence ID" value="TMW55004.1"/>
    <property type="molecule type" value="Genomic_DNA"/>
</dbReference>
<accession>A0A8K1FBN3</accession>
<dbReference type="AlphaFoldDB" id="A0A8K1FBN3"/>
<dbReference type="InterPro" id="IPR037176">
    <property type="entry name" value="Osmotin/thaumatin-like_sf"/>
</dbReference>
<evidence type="ECO:0000313" key="2">
    <source>
        <dbReference type="EMBL" id="TMW55004.1"/>
    </source>
</evidence>
<name>A0A8K1FBN3_PYTOL</name>
<proteinExistence type="predicted"/>
<protein>
    <recommendedName>
        <fullName evidence="4">Thaumatin-like protein</fullName>
    </recommendedName>
</protein>
<dbReference type="PANTHER" id="PTHR31737:SF2">
    <property type="entry name" value="PROTEIN TOS1"/>
    <property type="match status" value="1"/>
</dbReference>
<gene>
    <name evidence="2" type="ORF">Poli38472_014775</name>
</gene>
<reference evidence="2" key="1">
    <citation type="submission" date="2019-03" db="EMBL/GenBank/DDBJ databases">
        <title>Long read genome sequence of the mycoparasitic Pythium oligandrum ATCC 38472 isolated from sugarbeet rhizosphere.</title>
        <authorList>
            <person name="Gaulin E."/>
        </authorList>
    </citation>
    <scope>NUCLEOTIDE SEQUENCE</scope>
    <source>
        <strain evidence="2">ATCC 38472_TT</strain>
    </source>
</reference>
<dbReference type="OrthoDB" id="430315at2759"/>
<feature type="chain" id="PRO_5035454400" description="Thaumatin-like protein" evidence="1">
    <location>
        <begin position="20"/>
        <end position="171"/>
    </location>
</feature>
<keyword evidence="3" id="KW-1185">Reference proteome</keyword>
<evidence type="ECO:0000256" key="1">
    <source>
        <dbReference type="SAM" id="SignalP"/>
    </source>
</evidence>
<dbReference type="InterPro" id="IPR001938">
    <property type="entry name" value="Thaumatin"/>
</dbReference>